<feature type="domain" description="Reverse transcriptase" evidence="2">
    <location>
        <begin position="714"/>
        <end position="992"/>
    </location>
</feature>
<dbReference type="OrthoDB" id="1932527at2759"/>
<dbReference type="PANTHER" id="PTHR33116">
    <property type="entry name" value="REVERSE TRANSCRIPTASE ZINC-BINDING DOMAIN-CONTAINING PROTEIN-RELATED-RELATED"/>
    <property type="match status" value="1"/>
</dbReference>
<proteinExistence type="predicted"/>
<feature type="region of interest" description="Disordered" evidence="1">
    <location>
        <begin position="223"/>
        <end position="253"/>
    </location>
</feature>
<dbReference type="PROSITE" id="PS50878">
    <property type="entry name" value="RT_POL"/>
    <property type="match status" value="1"/>
</dbReference>
<dbReference type="EMBL" id="BJWL01000008">
    <property type="protein sequence ID" value="GFY92471.1"/>
    <property type="molecule type" value="Genomic_DNA"/>
</dbReference>
<comment type="caution">
    <text evidence="3">The sequence shown here is derived from an EMBL/GenBank/DDBJ whole genome shotgun (WGS) entry which is preliminary data.</text>
</comment>
<keyword evidence="4" id="KW-1185">Reference proteome</keyword>
<gene>
    <name evidence="3" type="ORF">Acr_08g0008670</name>
</gene>
<name>A0A7J0F1A1_9ERIC</name>
<dbReference type="CDD" id="cd01650">
    <property type="entry name" value="RT_nLTR_like"/>
    <property type="match status" value="1"/>
</dbReference>
<dbReference type="Pfam" id="PF00078">
    <property type="entry name" value="RVT_1"/>
    <property type="match status" value="1"/>
</dbReference>
<accession>A0A7J0F1A1</accession>
<sequence>MRRERETFVKEEEVEVFRRSATVFIDNLPKAFGRSAIAKLSSARSVVRIQDQLRSLGHAHVMVRHMGGDMVVLTFKDTEERDTMFNEGRMAWLTEWFEELHKREDTKSNPCSRLVWLNCYGIPLQLWNYENFSKIGSNWGKVIMLADETIKNLSFAVGKVLISTTTMDPINKVVELENNGSLTQTRVMEEQLVVNTVLRTECACPGCQVKTVEALETSTLHKSLGDSRTQISPDNLSLQPPPQKENREETRNKTPLIEDMAESTSSTMEAVPSLLGPHPALASKPLHSVTVNSMQLVPFVGPGCFELATRGSRTAELHSKRGKGPVTPYKDALMRNLGLPKPHITPLKRGGRRGKQRCVVFRSAMAVAAMSVSTEGIINRNRIVLSESKAAWSVTKILGTDYMGTDEEVISRIMVTDEEAELSRNFILTSGTILPDFPCTILNVYEPNTMSERRDVWASISFIKLDDRDWGPKPFKFFNVWLSNPNCVKLMEEAWESNTDQGWAAFRIHKKLKSMKASLKVWAQKEFRGIHSKLKEVERDLHELDIKAEQGAISVSEKSKRKELRAEMWKLSRLVDRIWWQKSRLKWQLQGDKNSKFFHYMVSSRQRRNNINTILVNDEQIEDPKLIKKATFNHFKSLYEEDMVTRPFFTENQGNSISEELAGQLVGAFTENEVWCCIKSCDGNKAPGPDGLNMQNIKKGWGFMKNDILDFMGKFHNNCKLPKCLNSSFITLIPKIENPMALSDYRPISLIGSMYKILAKVLVTRLKKIIPVVVGEVQSAFIGGRNIQDGILIANEVVEQWKRSSQKGVIIKLDFKKAFDKVNWNYLLKMMELIHFPQKWRHWIQECLSSARVSVLVNGSLCEEFQMQKGIRQGDPMSPYLFIIAAEGLNWLLKNAELLRSFSGLKMGIDGPVVTHLQFADDTLIFCQPNLAEVVSIKNVLRRFEHISGLKINYQKPVMSGVGMEATKMQPLAEALNCQIQMLPIKYLGLLLGANPKLKSTWKPVVDKIKFRLSSWKKRQLSFGGRIVLIKAVLLSLPLYYMSIFKMPEGVIKSIDSIQSRFLWGGSDLKRKIHLVAWSKLYQSKIYGGLGIKDMKLLNEALLLKWWWRFEETQRWDFLFRRPLLVREVEALDDLNELMAISGVEINLDRHDQLIWQGCPSGKFSVESIYEKAFSSHSAVDETFKLLWENVAPPRVQ</sequence>
<dbReference type="Proteomes" id="UP000585474">
    <property type="component" value="Unassembled WGS sequence"/>
</dbReference>
<evidence type="ECO:0000313" key="4">
    <source>
        <dbReference type="Proteomes" id="UP000585474"/>
    </source>
</evidence>
<dbReference type="AlphaFoldDB" id="A0A7J0F1A1"/>
<feature type="compositionally biased region" description="Polar residues" evidence="1">
    <location>
        <begin position="223"/>
        <end position="238"/>
    </location>
</feature>
<dbReference type="InterPro" id="IPR000477">
    <property type="entry name" value="RT_dom"/>
</dbReference>
<dbReference type="SUPFAM" id="SSF56672">
    <property type="entry name" value="DNA/RNA polymerases"/>
    <property type="match status" value="1"/>
</dbReference>
<organism evidence="3 4">
    <name type="scientific">Actinidia rufa</name>
    <dbReference type="NCBI Taxonomy" id="165716"/>
    <lineage>
        <taxon>Eukaryota</taxon>
        <taxon>Viridiplantae</taxon>
        <taxon>Streptophyta</taxon>
        <taxon>Embryophyta</taxon>
        <taxon>Tracheophyta</taxon>
        <taxon>Spermatophyta</taxon>
        <taxon>Magnoliopsida</taxon>
        <taxon>eudicotyledons</taxon>
        <taxon>Gunneridae</taxon>
        <taxon>Pentapetalae</taxon>
        <taxon>asterids</taxon>
        <taxon>Ericales</taxon>
        <taxon>Actinidiaceae</taxon>
        <taxon>Actinidia</taxon>
    </lineage>
</organism>
<evidence type="ECO:0000313" key="3">
    <source>
        <dbReference type="EMBL" id="GFY92471.1"/>
    </source>
</evidence>
<protein>
    <recommendedName>
        <fullName evidence="2">Reverse transcriptase domain-containing protein</fullName>
    </recommendedName>
</protein>
<evidence type="ECO:0000256" key="1">
    <source>
        <dbReference type="SAM" id="MobiDB-lite"/>
    </source>
</evidence>
<reference evidence="3 4" key="1">
    <citation type="submission" date="2019-07" db="EMBL/GenBank/DDBJ databases">
        <title>De Novo Assembly of kiwifruit Actinidia rufa.</title>
        <authorList>
            <person name="Sugita-Konishi S."/>
            <person name="Sato K."/>
            <person name="Mori E."/>
            <person name="Abe Y."/>
            <person name="Kisaki G."/>
            <person name="Hamano K."/>
            <person name="Suezawa K."/>
            <person name="Otani M."/>
            <person name="Fukuda T."/>
            <person name="Manabe T."/>
            <person name="Gomi K."/>
            <person name="Tabuchi M."/>
            <person name="Akimitsu K."/>
            <person name="Kataoka I."/>
        </authorList>
    </citation>
    <scope>NUCLEOTIDE SEQUENCE [LARGE SCALE GENOMIC DNA]</scope>
    <source>
        <strain evidence="4">cv. Fuchu</strain>
    </source>
</reference>
<evidence type="ECO:0000259" key="2">
    <source>
        <dbReference type="PROSITE" id="PS50878"/>
    </source>
</evidence>
<dbReference type="InterPro" id="IPR043502">
    <property type="entry name" value="DNA/RNA_pol_sf"/>
</dbReference>
<dbReference type="PANTHER" id="PTHR33116:SF78">
    <property type="entry name" value="OS12G0587133 PROTEIN"/>
    <property type="match status" value="1"/>
</dbReference>